<keyword evidence="1" id="KW-0472">Membrane</keyword>
<feature type="transmembrane region" description="Helical" evidence="1">
    <location>
        <begin position="47"/>
        <end position="64"/>
    </location>
</feature>
<comment type="caution">
    <text evidence="2">The sequence shown here is derived from an EMBL/GenBank/DDBJ whole genome shotgun (WGS) entry which is preliminary data.</text>
</comment>
<evidence type="ECO:0000313" key="2">
    <source>
        <dbReference type="EMBL" id="OPX55396.1"/>
    </source>
</evidence>
<keyword evidence="1" id="KW-1133">Transmembrane helix</keyword>
<dbReference type="RefSeq" id="WP_139776643.1">
    <property type="nucleotide sequence ID" value="NZ_FUXG01000009.1"/>
</dbReference>
<accession>A0A1T4PNH8</accession>
<dbReference type="STRING" id="64969.SAMN02745127_01541"/>
<dbReference type="Pfam" id="PF20398">
    <property type="entry name" value="DUF6691"/>
    <property type="match status" value="1"/>
</dbReference>
<gene>
    <name evidence="2" type="ORF">BTE48_09545</name>
</gene>
<protein>
    <submittedName>
        <fullName evidence="2">YeeE/YedE family protein</fullName>
    </submittedName>
</protein>
<evidence type="ECO:0000313" key="3">
    <source>
        <dbReference type="Proteomes" id="UP000191418"/>
    </source>
</evidence>
<sequence>MATARLFIALVSGVLFGLGLSIAQMVDPMKVLNFLDFTGQWDPSLAFVMGGGLLVNGVASFLIMKRKHPVCADQFKLPSKTRVDVRIVIGGVIFGLGWGLAGYCPGPIITSISFINQEIAIVLVAYLVGTGITRSLILRYDQRHCPPSA</sequence>
<keyword evidence="1" id="KW-0812">Transmembrane</keyword>
<organism evidence="2 3">
    <name type="scientific">Oceanospirillum multiglobuliferum</name>
    <dbReference type="NCBI Taxonomy" id="64969"/>
    <lineage>
        <taxon>Bacteria</taxon>
        <taxon>Pseudomonadati</taxon>
        <taxon>Pseudomonadota</taxon>
        <taxon>Gammaproteobacteria</taxon>
        <taxon>Oceanospirillales</taxon>
        <taxon>Oceanospirillaceae</taxon>
        <taxon>Oceanospirillum</taxon>
    </lineage>
</organism>
<evidence type="ECO:0000256" key="1">
    <source>
        <dbReference type="SAM" id="Phobius"/>
    </source>
</evidence>
<dbReference type="AlphaFoldDB" id="A0A1T4PNH8"/>
<dbReference type="EMBL" id="MTSM01000010">
    <property type="protein sequence ID" value="OPX55396.1"/>
    <property type="molecule type" value="Genomic_DNA"/>
</dbReference>
<dbReference type="Proteomes" id="UP000191418">
    <property type="component" value="Unassembled WGS sequence"/>
</dbReference>
<feature type="transmembrane region" description="Helical" evidence="1">
    <location>
        <begin position="85"/>
        <end position="103"/>
    </location>
</feature>
<keyword evidence="3" id="KW-1185">Reference proteome</keyword>
<dbReference type="InterPro" id="IPR046513">
    <property type="entry name" value="DUF6691"/>
</dbReference>
<proteinExistence type="predicted"/>
<reference evidence="2 3" key="1">
    <citation type="submission" date="2017-01" db="EMBL/GenBank/DDBJ databases">
        <title>Genome Sequencing of a Marine Spirillum, Oceanospirillum multiglobuliferum ATCC 33336, from Japan.</title>
        <authorList>
            <person name="Carney J.G."/>
            <person name="Trachtenberg A.M."/>
            <person name="Rheaume B.A."/>
            <person name="Linnane J.D."/>
            <person name="Pitts N.L."/>
            <person name="Mykles D.L."/>
            <person name="Maclea K.S."/>
        </authorList>
    </citation>
    <scope>NUCLEOTIDE SEQUENCE [LARGE SCALE GENOMIC DNA]</scope>
    <source>
        <strain evidence="2 3">ATCC 33336</strain>
    </source>
</reference>
<name>A0A1T4PNH8_9GAMM</name>
<dbReference type="OrthoDB" id="9790409at2"/>